<dbReference type="KEGG" id="wfu:AXE80_00225"/>
<reference evidence="1 2" key="1">
    <citation type="submission" date="2016-02" db="EMBL/GenBank/DDBJ databases">
        <authorList>
            <person name="Wen L."/>
            <person name="He K."/>
            <person name="Yang H."/>
        </authorList>
    </citation>
    <scope>NUCLEOTIDE SEQUENCE [LARGE SCALE GENOMIC DNA]</scope>
    <source>
        <strain evidence="1 2">CZ1127</strain>
    </source>
</reference>
<dbReference type="Proteomes" id="UP000092967">
    <property type="component" value="Chromosome"/>
</dbReference>
<evidence type="ECO:0000313" key="2">
    <source>
        <dbReference type="Proteomes" id="UP000092967"/>
    </source>
</evidence>
<gene>
    <name evidence="1" type="ORF">AXE80_00225</name>
</gene>
<evidence type="ECO:0008006" key="3">
    <source>
        <dbReference type="Google" id="ProtNLM"/>
    </source>
</evidence>
<dbReference type="STRING" id="1790137.AXE80_00225"/>
<keyword evidence="2" id="KW-1185">Reference proteome</keyword>
<evidence type="ECO:0000313" key="1">
    <source>
        <dbReference type="EMBL" id="ANW94812.1"/>
    </source>
</evidence>
<sequence length="303" mass="34312">MLGFFHTFDSQLFNKAIKLKKLLLLIIFTLLLNTKSNAQRRFIFQHEVGAEAGISNFQADFIAKGPFDGKATINGFSVNATHYLHILPRRYGSNPLYRHTILKTTLGINLTSFDNKSFGTGTKPLEDPPKYTIENTPNNILLARLSSKTTIISLDNELQFHYRDIVRFLHKYNRYRNKSKVDPYIAIGFGIHYVNTTPSYDQEAIDREAGWNQSPGASNGTGDPGYPDNYKSSFIAKTNTVTLSGNFALGARYKASPYYDLVSQINFKYYMSDWIDGVNPDLSNNSSNDFNTVISVGFIYHMF</sequence>
<dbReference type="AlphaFoldDB" id="A0A1B1Y214"/>
<accession>A0A1B1Y214</accession>
<dbReference type="EMBL" id="CP014224">
    <property type="protein sequence ID" value="ANW94812.1"/>
    <property type="molecule type" value="Genomic_DNA"/>
</dbReference>
<name>A0A1B1Y214_9FLAO</name>
<protein>
    <recommendedName>
        <fullName evidence="3">Outer membrane protein beta-barrel domain-containing protein</fullName>
    </recommendedName>
</protein>
<organism evidence="1 2">
    <name type="scientific">Wenyingzhuangia fucanilytica</name>
    <dbReference type="NCBI Taxonomy" id="1790137"/>
    <lineage>
        <taxon>Bacteria</taxon>
        <taxon>Pseudomonadati</taxon>
        <taxon>Bacteroidota</taxon>
        <taxon>Flavobacteriia</taxon>
        <taxon>Flavobacteriales</taxon>
        <taxon>Flavobacteriaceae</taxon>
        <taxon>Wenyingzhuangia</taxon>
    </lineage>
</organism>
<proteinExistence type="predicted"/>